<keyword evidence="11" id="KW-0067">ATP-binding</keyword>
<keyword evidence="7" id="KW-0808">Transferase</keyword>
<keyword evidence="9" id="KW-0547">Nucleotide-binding</keyword>
<dbReference type="PANTHER" id="PTHR43030:SF1">
    <property type="entry name" value="PHOSPHOENOLPYRUVATE SYNTHASE"/>
    <property type="match status" value="1"/>
</dbReference>
<sequence>MLLLLPKLKNLAILTFSIFFGFQLSFSQNHSPEKIKKQIEGFKKDSRGPYYRIQWFCNDGSIRAPKDYCPDDVGGIQHATYKPEIEELEDNHELYFGNILAYNEHETFWDSNHNHSRIKQYQIVKYLQSVDDGWIYRRGQYYRGAMQSEDEQEWGINFYQWVLDQNNISGNFFLLKQSLKDIPHSGDSNLAQKMRSESKVLAEEVASFMKIRIKIHGNPEIKDIQTVKDFVAANSSKLSTSQKQDFETLISTMTDYYKPIDLSTIQDKLNNFSSDQQSAISKLLSKYNNGLSPKEKVQILAPVMFYIRSNFDAFNSAKAKLSALDISNKLENTVFQNAQEWVPTSLKELLEKIDTLANIAASTGLIELWEYERIAPTLRQYQKANQLTITNLNEVLTNSRGVVEWSSLMVKANYSEIVETYMTFEPLAYGFIDDRIRSSIALDLGNSVSQLGNFISKKSAINNDVADVKKQATIRGLNPGYAYGELLVVQGSIDNIDFKKDNIYVFDRPPSGLKPVAGIMTVSEGNLVSHVQLLARNLGVPNAALSQDNLDDLVKYNGKNMFYAVSPKGNVILKTEDKMTSEEKKLFSKVERSSNKITVPVDRIQLDQTDILNMQDVGASDSGKLCGPKAANLAQLKSIFPEHVVNGFIIPFGIFRKHLDNPMKGENSSYWEFLTNTYKQCEVMKKESKSASEIDQYQFSRLSKLRTAIEAMELNADFIAQLRSHFQKAFNTPIGETPVFLRSDTNMEDLKEFTGAGLNLTLFNVKTENHIINGIKEVWASPYTERSLKWRQKYLLNPEYVFPSILVIPGVNVDYSGVVVTTGINAGKKDDLTIAFSKGAGGAVDGQIAETRNVAKDNDQLLSPSREPAYVSLPQSGGVEKKYTTFEKPILSPKNIQTIRDMVKQVRKKMPEQTGSDYRGPYDMEMGFKDNKLWLFQIRPFVENKKAKSSEYLNAITPKTNTNQKINLNLKL</sequence>
<dbReference type="GO" id="GO:0046872">
    <property type="term" value="F:metal ion binding"/>
    <property type="evidence" value="ECO:0007669"/>
    <property type="project" value="UniProtKB-KW"/>
</dbReference>
<dbReference type="Gene3D" id="3.30.1490.20">
    <property type="entry name" value="ATP-grasp fold, A domain"/>
    <property type="match status" value="1"/>
</dbReference>
<keyword evidence="17" id="KW-1185">Reference proteome</keyword>
<evidence type="ECO:0000256" key="3">
    <source>
        <dbReference type="ARBA" id="ARBA00004742"/>
    </source>
</evidence>
<dbReference type="GO" id="GO:0005524">
    <property type="term" value="F:ATP binding"/>
    <property type="evidence" value="ECO:0007669"/>
    <property type="project" value="UniProtKB-KW"/>
</dbReference>
<evidence type="ECO:0000256" key="7">
    <source>
        <dbReference type="ARBA" id="ARBA00022679"/>
    </source>
</evidence>
<feature type="domain" description="Pyruvate phosphate dikinase AMP/ATP-binding" evidence="15">
    <location>
        <begin position="625"/>
        <end position="951"/>
    </location>
</feature>
<comment type="caution">
    <text evidence="16">The sequence shown here is derived from an EMBL/GenBank/DDBJ whole genome shotgun (WGS) entry which is preliminary data.</text>
</comment>
<dbReference type="GO" id="GO:0008986">
    <property type="term" value="F:pyruvate, water dikinase activity"/>
    <property type="evidence" value="ECO:0007669"/>
    <property type="project" value="UniProtKB-EC"/>
</dbReference>
<accession>A0A918VDM8</accession>
<comment type="function">
    <text evidence="2">Catalyzes the phosphorylation of pyruvate to phosphoenolpyruvate.</text>
</comment>
<name>A0A918VDM8_9FLAO</name>
<dbReference type="EC" id="2.7.9.2" evidence="5"/>
<gene>
    <name evidence="16" type="ORF">GCM10007028_30980</name>
</gene>
<evidence type="ECO:0000256" key="1">
    <source>
        <dbReference type="ARBA" id="ARBA00001946"/>
    </source>
</evidence>
<evidence type="ECO:0000256" key="6">
    <source>
        <dbReference type="ARBA" id="ARBA00021623"/>
    </source>
</evidence>
<dbReference type="InterPro" id="IPR013815">
    <property type="entry name" value="ATP_grasp_subdomain_1"/>
</dbReference>
<comment type="similarity">
    <text evidence="4">Belongs to the PEP-utilizing enzyme family.</text>
</comment>
<dbReference type="Proteomes" id="UP000636004">
    <property type="component" value="Unassembled WGS sequence"/>
</dbReference>
<evidence type="ECO:0000256" key="14">
    <source>
        <dbReference type="ARBA" id="ARBA00047700"/>
    </source>
</evidence>
<proteinExistence type="inferred from homology"/>
<dbReference type="Gene3D" id="3.30.470.20">
    <property type="entry name" value="ATP-grasp fold, B domain"/>
    <property type="match status" value="1"/>
</dbReference>
<evidence type="ECO:0000313" key="17">
    <source>
        <dbReference type="Proteomes" id="UP000636004"/>
    </source>
</evidence>
<comment type="cofactor">
    <cofactor evidence="1">
        <name>Mg(2+)</name>
        <dbReference type="ChEBI" id="CHEBI:18420"/>
    </cofactor>
</comment>
<evidence type="ECO:0000256" key="4">
    <source>
        <dbReference type="ARBA" id="ARBA00007837"/>
    </source>
</evidence>
<evidence type="ECO:0000256" key="9">
    <source>
        <dbReference type="ARBA" id="ARBA00022741"/>
    </source>
</evidence>
<dbReference type="RefSeq" id="WP_189362338.1">
    <property type="nucleotide sequence ID" value="NZ_BMWZ01000008.1"/>
</dbReference>
<evidence type="ECO:0000256" key="13">
    <source>
        <dbReference type="ARBA" id="ARBA00033470"/>
    </source>
</evidence>
<evidence type="ECO:0000313" key="16">
    <source>
        <dbReference type="EMBL" id="GGZ90471.1"/>
    </source>
</evidence>
<dbReference type="Pfam" id="PF01326">
    <property type="entry name" value="PPDK_N"/>
    <property type="match status" value="1"/>
</dbReference>
<dbReference type="EMBL" id="BMWZ01000008">
    <property type="protein sequence ID" value="GGZ90471.1"/>
    <property type="molecule type" value="Genomic_DNA"/>
</dbReference>
<dbReference type="SUPFAM" id="SSF56059">
    <property type="entry name" value="Glutathione synthetase ATP-binding domain-like"/>
    <property type="match status" value="1"/>
</dbReference>
<dbReference type="PANTHER" id="PTHR43030">
    <property type="entry name" value="PHOSPHOENOLPYRUVATE SYNTHASE"/>
    <property type="match status" value="1"/>
</dbReference>
<keyword evidence="8" id="KW-0479">Metal-binding</keyword>
<keyword evidence="12" id="KW-0460">Magnesium</keyword>
<organism evidence="16 17">
    <name type="scientific">Algibacter mikhailovii</name>
    <dbReference type="NCBI Taxonomy" id="425498"/>
    <lineage>
        <taxon>Bacteria</taxon>
        <taxon>Pseudomonadati</taxon>
        <taxon>Bacteroidota</taxon>
        <taxon>Flavobacteriia</taxon>
        <taxon>Flavobacteriales</taxon>
        <taxon>Flavobacteriaceae</taxon>
        <taxon>Algibacter</taxon>
    </lineage>
</organism>
<reference evidence="16" key="1">
    <citation type="journal article" date="2014" name="Int. J. Syst. Evol. Microbiol.">
        <title>Complete genome sequence of Corynebacterium casei LMG S-19264T (=DSM 44701T), isolated from a smear-ripened cheese.</title>
        <authorList>
            <consortium name="US DOE Joint Genome Institute (JGI-PGF)"/>
            <person name="Walter F."/>
            <person name="Albersmeier A."/>
            <person name="Kalinowski J."/>
            <person name="Ruckert C."/>
        </authorList>
    </citation>
    <scope>NUCLEOTIDE SEQUENCE</scope>
    <source>
        <strain evidence="16">KCTC 12710</strain>
    </source>
</reference>
<dbReference type="InterPro" id="IPR006319">
    <property type="entry name" value="PEP_synth"/>
</dbReference>
<comment type="catalytic activity">
    <reaction evidence="14">
        <text>pyruvate + ATP + H2O = phosphoenolpyruvate + AMP + phosphate + 2 H(+)</text>
        <dbReference type="Rhea" id="RHEA:11364"/>
        <dbReference type="ChEBI" id="CHEBI:15361"/>
        <dbReference type="ChEBI" id="CHEBI:15377"/>
        <dbReference type="ChEBI" id="CHEBI:15378"/>
        <dbReference type="ChEBI" id="CHEBI:30616"/>
        <dbReference type="ChEBI" id="CHEBI:43474"/>
        <dbReference type="ChEBI" id="CHEBI:58702"/>
        <dbReference type="ChEBI" id="CHEBI:456215"/>
        <dbReference type="EC" id="2.7.9.2"/>
    </reaction>
</comment>
<evidence type="ECO:0000256" key="2">
    <source>
        <dbReference type="ARBA" id="ARBA00002988"/>
    </source>
</evidence>
<evidence type="ECO:0000256" key="10">
    <source>
        <dbReference type="ARBA" id="ARBA00022777"/>
    </source>
</evidence>
<evidence type="ECO:0000259" key="15">
    <source>
        <dbReference type="Pfam" id="PF01326"/>
    </source>
</evidence>
<evidence type="ECO:0000256" key="12">
    <source>
        <dbReference type="ARBA" id="ARBA00022842"/>
    </source>
</evidence>
<keyword evidence="10" id="KW-0418">Kinase</keyword>
<dbReference type="InterPro" id="IPR002192">
    <property type="entry name" value="PPDK_AMP/ATP-bd"/>
</dbReference>
<dbReference type="AlphaFoldDB" id="A0A918VDM8"/>
<comment type="pathway">
    <text evidence="3">Carbohydrate biosynthesis; gluconeogenesis.</text>
</comment>
<evidence type="ECO:0000256" key="5">
    <source>
        <dbReference type="ARBA" id="ARBA00011996"/>
    </source>
</evidence>
<protein>
    <recommendedName>
        <fullName evidence="6">Phosphoenolpyruvate synthase</fullName>
        <ecNumber evidence="5">2.7.9.2</ecNumber>
    </recommendedName>
    <alternativeName>
        <fullName evidence="13">Pyruvate, water dikinase</fullName>
    </alternativeName>
</protein>
<evidence type="ECO:0000256" key="8">
    <source>
        <dbReference type="ARBA" id="ARBA00022723"/>
    </source>
</evidence>
<reference evidence="16" key="2">
    <citation type="submission" date="2020-09" db="EMBL/GenBank/DDBJ databases">
        <authorList>
            <person name="Sun Q."/>
            <person name="Kim S."/>
        </authorList>
    </citation>
    <scope>NUCLEOTIDE SEQUENCE</scope>
    <source>
        <strain evidence="16">KCTC 12710</strain>
    </source>
</reference>
<evidence type="ECO:0000256" key="11">
    <source>
        <dbReference type="ARBA" id="ARBA00022840"/>
    </source>
</evidence>